<keyword evidence="4" id="KW-1185">Reference proteome</keyword>
<dbReference type="PANTHER" id="PTHR35793:SF2">
    <property type="entry name" value="INNER MEMBRANE PROTEIN YJIG"/>
    <property type="match status" value="1"/>
</dbReference>
<organism evidence="3 4">
    <name type="scientific">Okeania hirsuta</name>
    <dbReference type="NCBI Taxonomy" id="1458930"/>
    <lineage>
        <taxon>Bacteria</taxon>
        <taxon>Bacillati</taxon>
        <taxon>Cyanobacteriota</taxon>
        <taxon>Cyanophyceae</taxon>
        <taxon>Oscillatoriophycideae</taxon>
        <taxon>Oscillatoriales</taxon>
        <taxon>Microcoleaceae</taxon>
        <taxon>Okeania</taxon>
    </lineage>
</organism>
<dbReference type="OrthoDB" id="9782481at2"/>
<reference evidence="3 4" key="1">
    <citation type="journal article" date="2018" name="ACS Chem. Biol.">
        <title>Ketoreductase domain dysfunction expands chemodiversity: malyngamide biosynthesis in the cyanobacterium Okeania hirsuta.</title>
        <authorList>
            <person name="Moss N.A."/>
            <person name="Leao T."/>
            <person name="Rankin M."/>
            <person name="McCullough T.M."/>
            <person name="Qu P."/>
            <person name="Korobeynikov A."/>
            <person name="Smith J.L."/>
            <person name="Gerwick L."/>
            <person name="Gerwick W.H."/>
        </authorList>
    </citation>
    <scope>NUCLEOTIDE SEQUENCE [LARGE SCALE GENOMIC DNA]</scope>
    <source>
        <strain evidence="3 4">PAB10Feb10-1</strain>
    </source>
</reference>
<dbReference type="Proteomes" id="UP000269154">
    <property type="component" value="Unassembled WGS sequence"/>
</dbReference>
<evidence type="ECO:0000259" key="2">
    <source>
        <dbReference type="Pfam" id="PF07670"/>
    </source>
</evidence>
<feature type="transmembrane region" description="Helical" evidence="1">
    <location>
        <begin position="413"/>
        <end position="433"/>
    </location>
</feature>
<comment type="caution">
    <text evidence="3">The sequence shown here is derived from an EMBL/GenBank/DDBJ whole genome shotgun (WGS) entry which is preliminary data.</text>
</comment>
<evidence type="ECO:0000313" key="3">
    <source>
        <dbReference type="EMBL" id="RQH55510.1"/>
    </source>
</evidence>
<dbReference type="InterPro" id="IPR011415">
    <property type="entry name" value="SpmA_SpmB"/>
</dbReference>
<proteinExistence type="predicted"/>
<protein>
    <submittedName>
        <fullName evidence="3">Spore maturation protein</fullName>
    </submittedName>
</protein>
<feature type="domain" description="Nucleoside transporter/FeoB GTPase Gate" evidence="2">
    <location>
        <begin position="309"/>
        <end position="409"/>
    </location>
</feature>
<feature type="transmembrane region" description="Helical" evidence="1">
    <location>
        <begin position="140"/>
        <end position="160"/>
    </location>
</feature>
<feature type="transmembrane region" description="Helical" evidence="1">
    <location>
        <begin position="47"/>
        <end position="75"/>
    </location>
</feature>
<name>A0A3N6Q347_9CYAN</name>
<keyword evidence="1" id="KW-0472">Membrane</keyword>
<feature type="transmembrane region" description="Helical" evidence="1">
    <location>
        <begin position="6"/>
        <end position="26"/>
    </location>
</feature>
<feature type="domain" description="Nucleoside transporter/FeoB GTPase Gate" evidence="2">
    <location>
        <begin position="49"/>
        <end position="159"/>
    </location>
</feature>
<keyword evidence="1" id="KW-1133">Transmembrane helix</keyword>
<dbReference type="Pfam" id="PF07670">
    <property type="entry name" value="Gate"/>
    <property type="match status" value="2"/>
</dbReference>
<dbReference type="GO" id="GO:0005886">
    <property type="term" value="C:plasma membrane"/>
    <property type="evidence" value="ECO:0007669"/>
    <property type="project" value="TreeGrafter"/>
</dbReference>
<feature type="transmembrane region" description="Helical" evidence="1">
    <location>
        <begin position="311"/>
        <end position="338"/>
    </location>
</feature>
<dbReference type="RefSeq" id="WP_124144494.1">
    <property type="nucleotide sequence ID" value="NZ_CAWOKI010000022.1"/>
</dbReference>
<evidence type="ECO:0000256" key="1">
    <source>
        <dbReference type="SAM" id="Phobius"/>
    </source>
</evidence>
<feature type="transmembrane region" description="Helical" evidence="1">
    <location>
        <begin position="95"/>
        <end position="119"/>
    </location>
</feature>
<dbReference type="PIRSF" id="PIRSF036542">
    <property type="entry name" value="SpmA_SpmB"/>
    <property type="match status" value="1"/>
</dbReference>
<accession>A0A3N6Q347</accession>
<keyword evidence="1" id="KW-0812">Transmembrane</keyword>
<sequence>MNKSQVSPINSLWLFMIVSATVIAAYNGRMTEITEASFESVKNAVTLAIGLIGSMALWLGIIQVVETAGGMIVIARLIRPVMVKLFPDIPASHSAMSAIILNIAANALGLGNAATPMGLKAMVEMDKLNPEKGTATDAMCLFLAINTSSVTIIPISVITVRASAGVTNPGDIILPAIFATFCSTITAIFAAKFFARRQSIYSLNQSISSADLDCNDLLEGETKISELTPPNKIGKLIFASLIGAFLGAVIYRLNLKGITYIFSFAFLESVSNWLLPILICSFLLFGYFRGVKVYEKMTEGAKAGFEVAVRIIPFMVAIFVAIGMFRVSGALDIFAVILSPITNLIGMPTEALPMALIRPLSGSGAFGIMSEIVTNEPHSFLSYLVSTMQGSTETTFYVLAVYFGSVGIKKTRYALPTALCADVAGILASLVVCRMMF</sequence>
<gene>
    <name evidence="3" type="ORF">D5R40_01685</name>
</gene>
<dbReference type="EMBL" id="RCBY01000005">
    <property type="protein sequence ID" value="RQH55510.1"/>
    <property type="molecule type" value="Genomic_DNA"/>
</dbReference>
<evidence type="ECO:0000313" key="4">
    <source>
        <dbReference type="Proteomes" id="UP000269154"/>
    </source>
</evidence>
<dbReference type="InterPro" id="IPR011642">
    <property type="entry name" value="Gate_dom"/>
</dbReference>
<dbReference type="InterPro" id="IPR052549">
    <property type="entry name" value="SpmB"/>
</dbReference>
<feature type="transmembrane region" description="Helical" evidence="1">
    <location>
        <begin position="273"/>
        <end position="290"/>
    </location>
</feature>
<dbReference type="AlphaFoldDB" id="A0A3N6Q347"/>
<feature type="transmembrane region" description="Helical" evidence="1">
    <location>
        <begin position="233"/>
        <end position="253"/>
    </location>
</feature>
<dbReference type="PANTHER" id="PTHR35793">
    <property type="entry name" value="INNER MEMBRANE PROTEIN YJIG"/>
    <property type="match status" value="1"/>
</dbReference>
<feature type="transmembrane region" description="Helical" evidence="1">
    <location>
        <begin position="172"/>
        <end position="195"/>
    </location>
</feature>